<dbReference type="SUPFAM" id="SSF51197">
    <property type="entry name" value="Clavaminate synthase-like"/>
    <property type="match status" value="1"/>
</dbReference>
<dbReference type="Pfam" id="PF14226">
    <property type="entry name" value="DIOX_N"/>
    <property type="match status" value="1"/>
</dbReference>
<evidence type="ECO:0000256" key="3">
    <source>
        <dbReference type="ARBA" id="ARBA00023004"/>
    </source>
</evidence>
<evidence type="ECO:0000313" key="6">
    <source>
        <dbReference type="Proteomes" id="UP001419268"/>
    </source>
</evidence>
<keyword evidence="6" id="KW-1185">Reference proteome</keyword>
<evidence type="ECO:0000313" key="5">
    <source>
        <dbReference type="EMBL" id="KAK9132274.1"/>
    </source>
</evidence>
<dbReference type="Gene3D" id="2.60.120.330">
    <property type="entry name" value="B-lactam Antibiotic, Isopenicillin N Synthase, Chain"/>
    <property type="match status" value="1"/>
</dbReference>
<evidence type="ECO:0000259" key="4">
    <source>
        <dbReference type="Pfam" id="PF14226"/>
    </source>
</evidence>
<dbReference type="InterPro" id="IPR026992">
    <property type="entry name" value="DIOX_N"/>
</dbReference>
<dbReference type="EMBL" id="JBBNAG010000005">
    <property type="protein sequence ID" value="KAK9132274.1"/>
    <property type="molecule type" value="Genomic_DNA"/>
</dbReference>
<dbReference type="PANTHER" id="PTHR10209:SF859">
    <property type="entry name" value="OS03G0690500 PROTEIN"/>
    <property type="match status" value="1"/>
</dbReference>
<dbReference type="PANTHER" id="PTHR10209">
    <property type="entry name" value="OXIDOREDUCTASE, 2OG-FE II OXYGENASE FAMILY PROTEIN"/>
    <property type="match status" value="1"/>
</dbReference>
<dbReference type="GO" id="GO:0016491">
    <property type="term" value="F:oxidoreductase activity"/>
    <property type="evidence" value="ECO:0007669"/>
    <property type="project" value="UniProtKB-KW"/>
</dbReference>
<dbReference type="Proteomes" id="UP001419268">
    <property type="component" value="Unassembled WGS sequence"/>
</dbReference>
<organism evidence="5 6">
    <name type="scientific">Stephania cephalantha</name>
    <dbReference type="NCBI Taxonomy" id="152367"/>
    <lineage>
        <taxon>Eukaryota</taxon>
        <taxon>Viridiplantae</taxon>
        <taxon>Streptophyta</taxon>
        <taxon>Embryophyta</taxon>
        <taxon>Tracheophyta</taxon>
        <taxon>Spermatophyta</taxon>
        <taxon>Magnoliopsida</taxon>
        <taxon>Ranunculales</taxon>
        <taxon>Menispermaceae</taxon>
        <taxon>Menispermoideae</taxon>
        <taxon>Cissampelideae</taxon>
        <taxon>Stephania</taxon>
    </lineage>
</organism>
<name>A0AAP0JE30_9MAGN</name>
<comment type="caution">
    <text evidence="5">The sequence shown here is derived from an EMBL/GenBank/DDBJ whole genome shotgun (WGS) entry which is preliminary data.</text>
</comment>
<feature type="domain" description="Non-haem dioxygenase N-terminal" evidence="4">
    <location>
        <begin position="69"/>
        <end position="120"/>
    </location>
</feature>
<sequence>MSKTSIHQMFDEVPSDYDRRNELKAFDDTKAGVRGLVEAGVTKIPRIFITPSDRIDNWLSSNDGQDFKIPAIDLEGINVGNRFARRKEILDEVKLAVETWGFFQVVNHGIPVDILDGMLNRVPPSANWRDTLLCMTAPDSLNLDELPAVFRFSNQAHTLFMLHIWKQLREYSE</sequence>
<keyword evidence="1" id="KW-0479">Metal-binding</keyword>
<evidence type="ECO:0000256" key="1">
    <source>
        <dbReference type="ARBA" id="ARBA00022723"/>
    </source>
</evidence>
<evidence type="ECO:0000256" key="2">
    <source>
        <dbReference type="ARBA" id="ARBA00023002"/>
    </source>
</evidence>
<dbReference type="GO" id="GO:0046872">
    <property type="term" value="F:metal ion binding"/>
    <property type="evidence" value="ECO:0007669"/>
    <property type="project" value="UniProtKB-KW"/>
</dbReference>
<protein>
    <recommendedName>
        <fullName evidence="4">Non-haem dioxygenase N-terminal domain-containing protein</fullName>
    </recommendedName>
</protein>
<reference evidence="5 6" key="1">
    <citation type="submission" date="2024-01" db="EMBL/GenBank/DDBJ databases">
        <title>Genome assemblies of Stephania.</title>
        <authorList>
            <person name="Yang L."/>
        </authorList>
    </citation>
    <scope>NUCLEOTIDE SEQUENCE [LARGE SCALE GENOMIC DNA]</scope>
    <source>
        <strain evidence="5">JXDWG</strain>
        <tissue evidence="5">Leaf</tissue>
    </source>
</reference>
<keyword evidence="3" id="KW-0408">Iron</keyword>
<dbReference type="AlphaFoldDB" id="A0AAP0JE30"/>
<keyword evidence="2" id="KW-0560">Oxidoreductase</keyword>
<accession>A0AAP0JE30</accession>
<gene>
    <name evidence="5" type="ORF">Scep_011802</name>
</gene>
<proteinExistence type="predicted"/>
<dbReference type="InterPro" id="IPR027443">
    <property type="entry name" value="IPNS-like_sf"/>
</dbReference>